<organism evidence="2 3">
    <name type="scientific">Halapricum desulfuricans</name>
    <dbReference type="NCBI Taxonomy" id="2841257"/>
    <lineage>
        <taxon>Archaea</taxon>
        <taxon>Methanobacteriati</taxon>
        <taxon>Methanobacteriota</taxon>
        <taxon>Stenosarchaea group</taxon>
        <taxon>Halobacteria</taxon>
        <taxon>Halobacteriales</taxon>
        <taxon>Haloarculaceae</taxon>
        <taxon>Halapricum</taxon>
    </lineage>
</organism>
<reference evidence="2" key="1">
    <citation type="submission" date="2020-11" db="EMBL/GenBank/DDBJ databases">
        <title>Carbohydrate-dependent, anaerobic sulfur respiration: A novel catabolism in halophilic archaea.</title>
        <authorList>
            <person name="Sorokin D.Y."/>
            <person name="Messina E."/>
            <person name="Smedile F."/>
            <person name="La Cono V."/>
            <person name="Hallsworth J.E."/>
            <person name="Yakimov M.M."/>
        </authorList>
    </citation>
    <scope>NUCLEOTIDE SEQUENCE</scope>
    <source>
        <strain evidence="2">HSR12-1</strain>
    </source>
</reference>
<dbReference type="RefSeq" id="WP_229113223.1">
    <property type="nucleotide sequence ID" value="NZ_CP064787.1"/>
</dbReference>
<name>A0A897N3C7_9EURY</name>
<protein>
    <submittedName>
        <fullName evidence="2">Uncharacterized protein</fullName>
    </submittedName>
</protein>
<dbReference type="Proteomes" id="UP000663525">
    <property type="component" value="Chromosome"/>
</dbReference>
<evidence type="ECO:0000313" key="3">
    <source>
        <dbReference type="Proteomes" id="UP000663525"/>
    </source>
</evidence>
<feature type="compositionally biased region" description="Polar residues" evidence="1">
    <location>
        <begin position="1"/>
        <end position="13"/>
    </location>
</feature>
<evidence type="ECO:0000313" key="2">
    <source>
        <dbReference type="EMBL" id="QSG06728.1"/>
    </source>
</evidence>
<dbReference type="GeneID" id="68855962"/>
<dbReference type="AlphaFoldDB" id="A0A897N3C7"/>
<sequence>MTSRPVVSSQPASSRHRRLERVERVVTAGDQQSVVGVDLEVGIEVVRSCSPR</sequence>
<proteinExistence type="predicted"/>
<gene>
    <name evidence="2" type="ORF">HSR121_2407</name>
</gene>
<feature type="region of interest" description="Disordered" evidence="1">
    <location>
        <begin position="1"/>
        <end position="20"/>
    </location>
</feature>
<dbReference type="EMBL" id="CP064787">
    <property type="protein sequence ID" value="QSG06728.1"/>
    <property type="molecule type" value="Genomic_DNA"/>
</dbReference>
<evidence type="ECO:0000256" key="1">
    <source>
        <dbReference type="SAM" id="MobiDB-lite"/>
    </source>
</evidence>
<accession>A0A897N3C7</accession>